<sequence length="341" mass="37800">MSAPPLTLSGIFEQASISPRLYHLGREIAPCSPETFQAFEDQRLPWPLPWQQRARVAITFAPPGDSTSTPLVWFLAFPLDEQGLLEPAMRDGFIHRLLATLGQQPLDALAPVEGVDPLMKDNPLAFDPPPLTMALFHALAARDAGQPASRFSEMAESYFNGLSTREHGSSLGWQGVADIVARKDETRERQWAMCLDALDDQALQALCACLEFFPPTTPELLEALAEQNSVRTGEVAYSCARAGLASREGRASQWADTLLGRDVLADEDLAILAVRGWHHLEHETRLASFLEHLARSSTLDMSRWLKELALLPRLRLPLIMMLRDAPEDSALALRLSPVTRH</sequence>
<gene>
    <name evidence="1" type="ORF">OQ287_10525</name>
</gene>
<name>A0AA41ZG45_9GAMM</name>
<dbReference type="RefSeq" id="WP_265896392.1">
    <property type="nucleotide sequence ID" value="NZ_JAPIVE010000003.1"/>
</dbReference>
<comment type="caution">
    <text evidence="1">The sequence shown here is derived from an EMBL/GenBank/DDBJ whole genome shotgun (WGS) entry which is preliminary data.</text>
</comment>
<dbReference type="AlphaFoldDB" id="A0AA41ZG45"/>
<organism evidence="1 2">
    <name type="scientific">Larsenimonas rhizosphaerae</name>
    <dbReference type="NCBI Taxonomy" id="2944682"/>
    <lineage>
        <taxon>Bacteria</taxon>
        <taxon>Pseudomonadati</taxon>
        <taxon>Pseudomonadota</taxon>
        <taxon>Gammaproteobacteria</taxon>
        <taxon>Oceanospirillales</taxon>
        <taxon>Halomonadaceae</taxon>
        <taxon>Larsenimonas</taxon>
    </lineage>
</organism>
<proteinExistence type="predicted"/>
<protein>
    <submittedName>
        <fullName evidence="1">DUF3549 family protein</fullName>
    </submittedName>
</protein>
<dbReference type="EMBL" id="JAPIVE010000003">
    <property type="protein sequence ID" value="MCX2524672.1"/>
    <property type="molecule type" value="Genomic_DNA"/>
</dbReference>
<dbReference type="Pfam" id="PF12069">
    <property type="entry name" value="DUF3549"/>
    <property type="match status" value="1"/>
</dbReference>
<accession>A0AA41ZG45</accession>
<reference evidence="1" key="1">
    <citation type="submission" date="2022-11" db="EMBL/GenBank/DDBJ databases">
        <title>Larsenimonas rhizosphaerae sp. nov., isolated from a tidal mudflat.</title>
        <authorList>
            <person name="Lee S.D."/>
            <person name="Kim I.S."/>
        </authorList>
    </citation>
    <scope>NUCLEOTIDE SEQUENCE</scope>
    <source>
        <strain evidence="1">GH2-1</strain>
    </source>
</reference>
<evidence type="ECO:0000313" key="1">
    <source>
        <dbReference type="EMBL" id="MCX2524672.1"/>
    </source>
</evidence>
<evidence type="ECO:0000313" key="2">
    <source>
        <dbReference type="Proteomes" id="UP001165678"/>
    </source>
</evidence>
<keyword evidence="2" id="KW-1185">Reference proteome</keyword>
<dbReference type="InterPro" id="IPR021936">
    <property type="entry name" value="DUF3549"/>
</dbReference>
<dbReference type="Proteomes" id="UP001165678">
    <property type="component" value="Unassembled WGS sequence"/>
</dbReference>